<reference evidence="3" key="1">
    <citation type="journal article" date="2014" name="Int. J. Syst. Evol. Microbiol.">
        <title>Complete genome sequence of Corynebacterium casei LMG S-19264T (=DSM 44701T), isolated from a smear-ripened cheese.</title>
        <authorList>
            <consortium name="US DOE Joint Genome Institute (JGI-PGF)"/>
            <person name="Walter F."/>
            <person name="Albersmeier A."/>
            <person name="Kalinowski J."/>
            <person name="Ruckert C."/>
        </authorList>
    </citation>
    <scope>NUCLEOTIDE SEQUENCE</scope>
    <source>
        <strain evidence="3">JCM 31740</strain>
    </source>
</reference>
<sequence length="250" mass="26552">MAILTYFIGALIYALPVPLQGLKRWAPRLISDGIYASVLINSFLGIVFLSNQIASQLGASWSDFFGWTSSVVNLEFNVFAAIRTIYALVSLGGTPALDILLAPLSFFSSLLTGTIASIETLVIIGEIIESNYPILLALGVALFSIPFRVGRSVGSGLIASSTVFYIGLPYLPKFIGGILGSPLPSFNQLLQTHDPLNFVNLMAQTVIPDILSVTLFLPAVYVIILAGLSAGLSTALGGSSTRLPFPIDIL</sequence>
<dbReference type="NCBIfam" id="NF041796">
    <property type="entry name" value="Ced_CedA"/>
    <property type="match status" value="1"/>
</dbReference>
<dbReference type="EMBL" id="BMQS01000005">
    <property type="protein sequence ID" value="GGT91550.1"/>
    <property type="molecule type" value="Genomic_DNA"/>
</dbReference>
<feature type="transmembrane region" description="Helical" evidence="1">
    <location>
        <begin position="34"/>
        <end position="54"/>
    </location>
</feature>
<evidence type="ECO:0000313" key="3">
    <source>
        <dbReference type="EMBL" id="GGT91550.1"/>
    </source>
</evidence>
<feature type="transmembrane region" description="Helical" evidence="1">
    <location>
        <begin position="210"/>
        <end position="232"/>
    </location>
</feature>
<evidence type="ECO:0000313" key="2">
    <source>
        <dbReference type="EMBL" id="BBD71931.1"/>
    </source>
</evidence>
<keyword evidence="1" id="KW-0812">Transmembrane</keyword>
<dbReference type="Proteomes" id="UP000276741">
    <property type="component" value="Chromosome"/>
</dbReference>
<name>A0A348B179_9CREN</name>
<dbReference type="EMBL" id="AP018553">
    <property type="protein sequence ID" value="BBD71931.1"/>
    <property type="molecule type" value="Genomic_DNA"/>
</dbReference>
<gene>
    <name evidence="3" type="ORF">GCM10007116_06580</name>
    <name evidence="2" type="ORF">HS1genome_0320</name>
</gene>
<keyword evidence="1" id="KW-1133">Transmembrane helix</keyword>
<dbReference type="OrthoDB" id="43622at2157"/>
<reference evidence="4" key="2">
    <citation type="submission" date="2018-04" db="EMBL/GenBank/DDBJ databases">
        <title>Complete genome sequence of Sulfodiicoccus acidiphilus strain HS-1.</title>
        <authorList>
            <person name="Sakai H.D."/>
            <person name="Kurosawa N."/>
        </authorList>
    </citation>
    <scope>NUCLEOTIDE SEQUENCE [LARGE SCALE GENOMIC DNA]</scope>
    <source>
        <strain evidence="4">HS-1</strain>
    </source>
</reference>
<reference evidence="3" key="4">
    <citation type="submission" date="2020-09" db="EMBL/GenBank/DDBJ databases">
        <authorList>
            <person name="Sun Q."/>
            <person name="Ohkuma M."/>
        </authorList>
    </citation>
    <scope>NUCLEOTIDE SEQUENCE</scope>
    <source>
        <strain evidence="3">JCM 31740</strain>
    </source>
</reference>
<organism evidence="2 4">
    <name type="scientific">Sulfodiicoccus acidiphilus</name>
    <dbReference type="NCBI Taxonomy" id="1670455"/>
    <lineage>
        <taxon>Archaea</taxon>
        <taxon>Thermoproteota</taxon>
        <taxon>Thermoprotei</taxon>
        <taxon>Sulfolobales</taxon>
        <taxon>Sulfolobaceae</taxon>
        <taxon>Sulfodiicoccus</taxon>
    </lineage>
</organism>
<feature type="transmembrane region" description="Helical" evidence="1">
    <location>
        <begin position="162"/>
        <end position="180"/>
    </location>
</feature>
<dbReference type="AlphaFoldDB" id="A0A348B179"/>
<feature type="transmembrane region" description="Helical" evidence="1">
    <location>
        <begin position="130"/>
        <end position="150"/>
    </location>
</feature>
<evidence type="ECO:0000256" key="1">
    <source>
        <dbReference type="SAM" id="Phobius"/>
    </source>
</evidence>
<reference evidence="2" key="3">
    <citation type="journal article" date="2019" name="BMC Res. Notes">
        <title>Complete genome sequence of the Sulfodiicoccus acidiphilus strain HS-1T, the first crenarchaeon that lacks polB3, isolated from an acidic hot spring in Ohwaku-dani, Hakone, Japan.</title>
        <authorList>
            <person name="Sakai H.D."/>
            <person name="Kurosawa N."/>
        </authorList>
    </citation>
    <scope>NUCLEOTIDE SEQUENCE</scope>
    <source>
        <strain evidence="2">HS-1</strain>
    </source>
</reference>
<keyword evidence="4" id="KW-1185">Reference proteome</keyword>
<protein>
    <submittedName>
        <fullName evidence="2">Uncharacterized protein</fullName>
    </submittedName>
</protein>
<accession>A0A348B179</accession>
<proteinExistence type="predicted"/>
<keyword evidence="1" id="KW-0472">Membrane</keyword>
<feature type="transmembrane region" description="Helical" evidence="1">
    <location>
        <begin position="6"/>
        <end position="22"/>
    </location>
</feature>
<dbReference type="InterPro" id="IPR049688">
    <property type="entry name" value="CedA_arc"/>
</dbReference>
<dbReference type="Proteomes" id="UP000616143">
    <property type="component" value="Unassembled WGS sequence"/>
</dbReference>
<evidence type="ECO:0000313" key="4">
    <source>
        <dbReference type="Proteomes" id="UP000276741"/>
    </source>
</evidence>
<dbReference type="KEGG" id="sacd:HS1genome_0320"/>